<evidence type="ECO:0000256" key="4">
    <source>
        <dbReference type="ARBA" id="ARBA00023125"/>
    </source>
</evidence>
<keyword evidence="4" id="KW-0238">DNA-binding</keyword>
<evidence type="ECO:0000256" key="6">
    <source>
        <dbReference type="ARBA" id="ARBA00023242"/>
    </source>
</evidence>
<dbReference type="FunFam" id="2.20.25.80:FF:000006">
    <property type="entry name" value="WRKY transcription factor"/>
    <property type="match status" value="1"/>
</dbReference>
<feature type="region of interest" description="Disordered" evidence="7">
    <location>
        <begin position="449"/>
        <end position="519"/>
    </location>
</feature>
<reference evidence="9" key="1">
    <citation type="journal article" date="2023" name="Plant J.">
        <title>The genome of the king protea, Protea cynaroides.</title>
        <authorList>
            <person name="Chang J."/>
            <person name="Duong T.A."/>
            <person name="Schoeman C."/>
            <person name="Ma X."/>
            <person name="Roodt D."/>
            <person name="Barker N."/>
            <person name="Li Z."/>
            <person name="Van de Peer Y."/>
            <person name="Mizrachi E."/>
        </authorList>
    </citation>
    <scope>NUCLEOTIDE SEQUENCE</scope>
    <source>
        <tissue evidence="9">Young leaves</tissue>
    </source>
</reference>
<dbReference type="OrthoDB" id="1923003at2759"/>
<dbReference type="FunFam" id="2.20.25.80:FF:000001">
    <property type="entry name" value="WRKY transcription factor 33"/>
    <property type="match status" value="1"/>
</dbReference>
<dbReference type="AlphaFoldDB" id="A0A9Q0L2M6"/>
<evidence type="ECO:0000256" key="2">
    <source>
        <dbReference type="ARBA" id="ARBA00022737"/>
    </source>
</evidence>
<keyword evidence="5" id="KW-0804">Transcription</keyword>
<dbReference type="SUPFAM" id="SSF118290">
    <property type="entry name" value="WRKY DNA-binding domain"/>
    <property type="match status" value="2"/>
</dbReference>
<accession>A0A9Q0L2M6</accession>
<dbReference type="Gene3D" id="2.20.25.80">
    <property type="entry name" value="WRKY domain"/>
    <property type="match status" value="2"/>
</dbReference>
<comment type="caution">
    <text evidence="9">The sequence shown here is derived from an EMBL/GenBank/DDBJ whole genome shotgun (WGS) entry which is preliminary data.</text>
</comment>
<evidence type="ECO:0000259" key="8">
    <source>
        <dbReference type="PROSITE" id="PS50811"/>
    </source>
</evidence>
<keyword evidence="10" id="KW-1185">Reference proteome</keyword>
<evidence type="ECO:0000256" key="5">
    <source>
        <dbReference type="ARBA" id="ARBA00023163"/>
    </source>
</evidence>
<dbReference type="InterPro" id="IPR036576">
    <property type="entry name" value="WRKY_dom_sf"/>
</dbReference>
<sequence>MAGIGDRVAVIGDWAPPEPSPRTFFSTLLGGDDFGSKSFSELQGDNGCGVFFSGSYKQKAVVINDQVNDTTSCGLFGDLLSEPDLFSRQKSSSRGGLAERMATRAGFNAPKINTATIRSGNLSSSPQVRSPYLTIPPGLSPTTLLDSPVFLSTSLAQPSPTTGKLSFAHSINDRSSMLISESCERSNDIRFEELGILSAVFKPHPELSSVVLPVDKKIMPETNPLQPVPDIEVSVQSEDSLQFRSLEPTEEVHSGSQNGLYRQAEFPESSNGKNSSRNNVLSDLRNLVTSVGESQHSPPLDERQDGEGDQGANGELSSMIGGYISEDGYNWRKYGQKQVKGSEYPRSYYKCTHPNCQVKKKVERSHEGHITEIIYKGAHNHPKPPLNRRSVVGSFNPLNEVQLDTPEQGVPHAATDGDPAWAGMHRETVRGPDWRFDNLEVTSASVVPELCDPSSSSQVQDGTHFDHGDAVDVSPTPSNNDNEDDRGTRGSQSLDYDCEGDESESKRRKIDASTMEMGGTARAIREPRVVVQTTSEVDILDDGYRWRKYGQKVVKGNPNPRSYYKCTSAGCMVRKHVERASHDLKSVITTYEGKHNHDVPTARNNSHVNPGSSNIVHAPAAQAHVHRPEPSQARDSMARYGNSASLTPFILPGRQQLGVAPDFSFELNHRSLNLSTAGLGPGQGKLPILPVYPYVGRHHQVNGIGTMMPKGEAKEEPMTDTGLNLSNRSSLHHSIMNSRHRLGPQL</sequence>
<feature type="region of interest" description="Disordered" evidence="7">
    <location>
        <begin position="290"/>
        <end position="319"/>
    </location>
</feature>
<dbReference type="SMART" id="SM00774">
    <property type="entry name" value="WRKY"/>
    <property type="match status" value="2"/>
</dbReference>
<dbReference type="Pfam" id="PF03106">
    <property type="entry name" value="WRKY"/>
    <property type="match status" value="2"/>
</dbReference>
<dbReference type="PANTHER" id="PTHR31221:SF318">
    <property type="entry name" value="WRKY TRANSCRIPTION FACTOR 2-RELATED"/>
    <property type="match status" value="1"/>
</dbReference>
<evidence type="ECO:0000313" key="10">
    <source>
        <dbReference type="Proteomes" id="UP001141806"/>
    </source>
</evidence>
<dbReference type="GO" id="GO:0043565">
    <property type="term" value="F:sequence-specific DNA binding"/>
    <property type="evidence" value="ECO:0007669"/>
    <property type="project" value="InterPro"/>
</dbReference>
<dbReference type="PROSITE" id="PS50811">
    <property type="entry name" value="WRKY"/>
    <property type="match status" value="2"/>
</dbReference>
<organism evidence="9 10">
    <name type="scientific">Protea cynaroides</name>
    <dbReference type="NCBI Taxonomy" id="273540"/>
    <lineage>
        <taxon>Eukaryota</taxon>
        <taxon>Viridiplantae</taxon>
        <taxon>Streptophyta</taxon>
        <taxon>Embryophyta</taxon>
        <taxon>Tracheophyta</taxon>
        <taxon>Spermatophyta</taxon>
        <taxon>Magnoliopsida</taxon>
        <taxon>Proteales</taxon>
        <taxon>Proteaceae</taxon>
        <taxon>Protea</taxon>
    </lineage>
</organism>
<dbReference type="GO" id="GO:0005634">
    <property type="term" value="C:nucleus"/>
    <property type="evidence" value="ECO:0007669"/>
    <property type="project" value="UniProtKB-SubCell"/>
</dbReference>
<evidence type="ECO:0000256" key="3">
    <source>
        <dbReference type="ARBA" id="ARBA00023015"/>
    </source>
</evidence>
<dbReference type="PANTHER" id="PTHR31221">
    <property type="entry name" value="WRKY TRANSCRIPTION FACTOR PROTEIN 1-RELATED"/>
    <property type="match status" value="1"/>
</dbReference>
<dbReference type="InterPro" id="IPR044810">
    <property type="entry name" value="WRKY_plant"/>
</dbReference>
<evidence type="ECO:0000256" key="7">
    <source>
        <dbReference type="SAM" id="MobiDB-lite"/>
    </source>
</evidence>
<feature type="domain" description="WRKY" evidence="8">
    <location>
        <begin position="324"/>
        <end position="384"/>
    </location>
</feature>
<evidence type="ECO:0000313" key="9">
    <source>
        <dbReference type="EMBL" id="KAJ4980784.1"/>
    </source>
</evidence>
<dbReference type="InterPro" id="IPR003657">
    <property type="entry name" value="WRKY_dom"/>
</dbReference>
<feature type="domain" description="WRKY" evidence="8">
    <location>
        <begin position="535"/>
        <end position="600"/>
    </location>
</feature>
<protein>
    <recommendedName>
        <fullName evidence="8">WRKY domain-containing protein</fullName>
    </recommendedName>
</protein>
<keyword evidence="6" id="KW-0539">Nucleus</keyword>
<name>A0A9Q0L2M6_9MAGN</name>
<dbReference type="EMBL" id="JAMYWD010000001">
    <property type="protein sequence ID" value="KAJ4980784.1"/>
    <property type="molecule type" value="Genomic_DNA"/>
</dbReference>
<keyword evidence="3" id="KW-0805">Transcription regulation</keyword>
<dbReference type="GO" id="GO:0003700">
    <property type="term" value="F:DNA-binding transcription factor activity"/>
    <property type="evidence" value="ECO:0007669"/>
    <property type="project" value="InterPro"/>
</dbReference>
<evidence type="ECO:0000256" key="1">
    <source>
        <dbReference type="ARBA" id="ARBA00004123"/>
    </source>
</evidence>
<gene>
    <name evidence="9" type="ORF">NE237_031621</name>
</gene>
<keyword evidence="2" id="KW-0677">Repeat</keyword>
<comment type="subcellular location">
    <subcellularLocation>
        <location evidence="1">Nucleus</location>
    </subcellularLocation>
</comment>
<proteinExistence type="predicted"/>
<dbReference type="Proteomes" id="UP001141806">
    <property type="component" value="Unassembled WGS sequence"/>
</dbReference>